<protein>
    <submittedName>
        <fullName evidence="2">PadR family transcriptional regulator</fullName>
    </submittedName>
</protein>
<dbReference type="Gene3D" id="1.10.10.10">
    <property type="entry name" value="Winged helix-like DNA-binding domain superfamily/Winged helix DNA-binding domain"/>
    <property type="match status" value="1"/>
</dbReference>
<accession>A0AA41QFW5</accession>
<sequence length="119" mass="12780">MTGDTQLLKGVLPMLVLGSLRARGESYGYELVTTLREAGLEDLSTGTLYPVLARLERDGWVASRLVASSSGPARKYYAPTDVGRAELDRAHRAWGELAAVVTDMLGPAPDRAEPAPHTT</sequence>
<evidence type="ECO:0000259" key="1">
    <source>
        <dbReference type="Pfam" id="PF03551"/>
    </source>
</evidence>
<dbReference type="EMBL" id="JAKGSG010000046">
    <property type="protein sequence ID" value="MCF4122719.1"/>
    <property type="molecule type" value="Genomic_DNA"/>
</dbReference>
<organism evidence="2 3">
    <name type="scientific">Antribacter soli</name>
    <dbReference type="NCBI Taxonomy" id="2910976"/>
    <lineage>
        <taxon>Bacteria</taxon>
        <taxon>Bacillati</taxon>
        <taxon>Actinomycetota</taxon>
        <taxon>Actinomycetes</taxon>
        <taxon>Micrococcales</taxon>
        <taxon>Promicromonosporaceae</taxon>
        <taxon>Antribacter</taxon>
    </lineage>
</organism>
<dbReference type="RefSeq" id="WP_236090515.1">
    <property type="nucleotide sequence ID" value="NZ_JAKGSG010000046.1"/>
</dbReference>
<dbReference type="Proteomes" id="UP001165405">
    <property type="component" value="Unassembled WGS sequence"/>
</dbReference>
<proteinExistence type="predicted"/>
<dbReference type="InterPro" id="IPR005149">
    <property type="entry name" value="Tscrpt_reg_PadR_N"/>
</dbReference>
<gene>
    <name evidence="2" type="ORF">L1785_17200</name>
</gene>
<evidence type="ECO:0000313" key="3">
    <source>
        <dbReference type="Proteomes" id="UP001165405"/>
    </source>
</evidence>
<dbReference type="PANTHER" id="PTHR33169:SF14">
    <property type="entry name" value="TRANSCRIPTIONAL REGULATOR RV3488"/>
    <property type="match status" value="1"/>
</dbReference>
<dbReference type="InterPro" id="IPR036390">
    <property type="entry name" value="WH_DNA-bd_sf"/>
</dbReference>
<dbReference type="SUPFAM" id="SSF46785">
    <property type="entry name" value="Winged helix' DNA-binding domain"/>
    <property type="match status" value="1"/>
</dbReference>
<name>A0AA41QFW5_9MICO</name>
<dbReference type="PANTHER" id="PTHR33169">
    <property type="entry name" value="PADR-FAMILY TRANSCRIPTIONAL REGULATOR"/>
    <property type="match status" value="1"/>
</dbReference>
<dbReference type="AlphaFoldDB" id="A0AA41QFW5"/>
<dbReference type="Pfam" id="PF03551">
    <property type="entry name" value="PadR"/>
    <property type="match status" value="1"/>
</dbReference>
<dbReference type="InterPro" id="IPR052509">
    <property type="entry name" value="Metal_resp_DNA-bind_regulator"/>
</dbReference>
<evidence type="ECO:0000313" key="2">
    <source>
        <dbReference type="EMBL" id="MCF4122719.1"/>
    </source>
</evidence>
<dbReference type="InterPro" id="IPR036388">
    <property type="entry name" value="WH-like_DNA-bd_sf"/>
</dbReference>
<reference evidence="2" key="1">
    <citation type="submission" date="2022-01" db="EMBL/GenBank/DDBJ databases">
        <title>Antribacter sp. nov., isolated from Guizhou of China.</title>
        <authorList>
            <person name="Chengliang C."/>
            <person name="Ya Z."/>
        </authorList>
    </citation>
    <scope>NUCLEOTIDE SEQUENCE</scope>
    <source>
        <strain evidence="2">KLBMP 9083</strain>
    </source>
</reference>
<comment type="caution">
    <text evidence="2">The sequence shown here is derived from an EMBL/GenBank/DDBJ whole genome shotgun (WGS) entry which is preliminary data.</text>
</comment>
<feature type="domain" description="Transcription regulator PadR N-terminal" evidence="1">
    <location>
        <begin position="16"/>
        <end position="88"/>
    </location>
</feature>
<keyword evidence="3" id="KW-1185">Reference proteome</keyword>